<protein>
    <submittedName>
        <fullName evidence="2">Uncharacterized protein</fullName>
    </submittedName>
</protein>
<keyword evidence="3" id="KW-1185">Reference proteome</keyword>
<evidence type="ECO:0000256" key="1">
    <source>
        <dbReference type="SAM" id="Phobius"/>
    </source>
</evidence>
<dbReference type="Proteomes" id="UP001150924">
    <property type="component" value="Unassembled WGS sequence"/>
</dbReference>
<feature type="transmembrane region" description="Helical" evidence="1">
    <location>
        <begin position="238"/>
        <end position="261"/>
    </location>
</feature>
<reference evidence="2" key="1">
    <citation type="submission" date="2022-11" db="EMBL/GenBank/DDBJ databases">
        <title>Minimal conservation of predation-associated metabolite biosynthetic gene clusters underscores biosynthetic potential of Myxococcota including descriptions for ten novel species: Archangium lansinium sp. nov., Myxococcus landrumus sp. nov., Nannocystis bai.</title>
        <authorList>
            <person name="Ahearne A."/>
            <person name="Stevens C."/>
            <person name="Phillips K."/>
        </authorList>
    </citation>
    <scope>NUCLEOTIDE SEQUENCE</scope>
    <source>
        <strain evidence="2">Na p29</strain>
    </source>
</reference>
<evidence type="ECO:0000313" key="3">
    <source>
        <dbReference type="Proteomes" id="UP001150924"/>
    </source>
</evidence>
<comment type="caution">
    <text evidence="2">The sequence shown here is derived from an EMBL/GenBank/DDBJ whole genome shotgun (WGS) entry which is preliminary data.</text>
</comment>
<proteinExistence type="predicted"/>
<sequence>MLSALARAEAEAIAALPPGPLCSATLWEVEFQTGLAYATRKGPGDAERAAARFALAWAVDAERRPLSGLYGPDVGLAFVQAVDAAARRPARPVQVEVSPRDARVAVDCRPLVVEAGLRPGLHAVRVDAPGHEASARVVEGETIAAALPEAPGGLGPWWVAGALVPTSASARAAVQRFAGTREVVWVEAADGQFVARRVVDGQPRRVARADSAAGAVRQALAEAGPGPRKADEPRRRTGLWAGLAGAAVGSLALGLGLGLGLREPPEARLQLVVR</sequence>
<name>A0A9X3IVW4_9BACT</name>
<keyword evidence="1" id="KW-0812">Transmembrane</keyword>
<accession>A0A9X3IVW4</accession>
<organism evidence="2 3">
    <name type="scientific">Nannocystis pusilla</name>
    <dbReference type="NCBI Taxonomy" id="889268"/>
    <lineage>
        <taxon>Bacteria</taxon>
        <taxon>Pseudomonadati</taxon>
        <taxon>Myxococcota</taxon>
        <taxon>Polyangia</taxon>
        <taxon>Nannocystales</taxon>
        <taxon>Nannocystaceae</taxon>
        <taxon>Nannocystis</taxon>
    </lineage>
</organism>
<dbReference type="AlphaFoldDB" id="A0A9X3IVW4"/>
<gene>
    <name evidence="2" type="ORF">OV079_09605</name>
</gene>
<keyword evidence="1" id="KW-0472">Membrane</keyword>
<keyword evidence="1" id="KW-1133">Transmembrane helix</keyword>
<evidence type="ECO:0000313" key="2">
    <source>
        <dbReference type="EMBL" id="MCY1005816.1"/>
    </source>
</evidence>
<dbReference type="RefSeq" id="WP_267767666.1">
    <property type="nucleotide sequence ID" value="NZ_JAPNKE010000002.1"/>
</dbReference>
<dbReference type="EMBL" id="JAPNKE010000002">
    <property type="protein sequence ID" value="MCY1005816.1"/>
    <property type="molecule type" value="Genomic_DNA"/>
</dbReference>